<dbReference type="InParanoid" id="A0A0V0QL83"/>
<organism evidence="2 3">
    <name type="scientific">Pseudocohnilembus persalinus</name>
    <name type="common">Ciliate</name>
    <dbReference type="NCBI Taxonomy" id="266149"/>
    <lineage>
        <taxon>Eukaryota</taxon>
        <taxon>Sar</taxon>
        <taxon>Alveolata</taxon>
        <taxon>Ciliophora</taxon>
        <taxon>Intramacronucleata</taxon>
        <taxon>Oligohymenophorea</taxon>
        <taxon>Scuticociliatia</taxon>
        <taxon>Philasterida</taxon>
        <taxon>Pseudocohnilembidae</taxon>
        <taxon>Pseudocohnilembus</taxon>
    </lineage>
</organism>
<reference evidence="2 3" key="1">
    <citation type="journal article" date="2015" name="Sci. Rep.">
        <title>Genome of the facultative scuticociliatosis pathogen Pseudocohnilembus persalinus provides insight into its virulence through horizontal gene transfer.</title>
        <authorList>
            <person name="Xiong J."/>
            <person name="Wang G."/>
            <person name="Cheng J."/>
            <person name="Tian M."/>
            <person name="Pan X."/>
            <person name="Warren A."/>
            <person name="Jiang C."/>
            <person name="Yuan D."/>
            <person name="Miao W."/>
        </authorList>
    </citation>
    <scope>NUCLEOTIDE SEQUENCE [LARGE SCALE GENOMIC DNA]</scope>
    <source>
        <strain evidence="2">36N120E</strain>
    </source>
</reference>
<feature type="region of interest" description="Disordered" evidence="1">
    <location>
        <begin position="1"/>
        <end position="35"/>
    </location>
</feature>
<dbReference type="EMBL" id="LDAU01000144">
    <property type="protein sequence ID" value="KRX03113.1"/>
    <property type="molecule type" value="Genomic_DNA"/>
</dbReference>
<feature type="compositionally biased region" description="Polar residues" evidence="1">
    <location>
        <begin position="368"/>
        <end position="392"/>
    </location>
</feature>
<protein>
    <submittedName>
        <fullName evidence="2">Uncharacterized protein</fullName>
    </submittedName>
</protein>
<feature type="compositionally biased region" description="Polar residues" evidence="1">
    <location>
        <begin position="59"/>
        <end position="72"/>
    </location>
</feature>
<feature type="region of interest" description="Disordered" evidence="1">
    <location>
        <begin position="59"/>
        <end position="84"/>
    </location>
</feature>
<dbReference type="Proteomes" id="UP000054937">
    <property type="component" value="Unassembled WGS sequence"/>
</dbReference>
<feature type="compositionally biased region" description="Low complexity" evidence="1">
    <location>
        <begin position="250"/>
        <end position="266"/>
    </location>
</feature>
<keyword evidence="3" id="KW-1185">Reference proteome</keyword>
<gene>
    <name evidence="2" type="ORF">PPERSA_10194</name>
</gene>
<proteinExistence type="predicted"/>
<comment type="caution">
    <text evidence="2">The sequence shown here is derived from an EMBL/GenBank/DDBJ whole genome shotgun (WGS) entry which is preliminary data.</text>
</comment>
<feature type="region of interest" description="Disordered" evidence="1">
    <location>
        <begin position="250"/>
        <end position="270"/>
    </location>
</feature>
<accession>A0A0V0QL83</accession>
<sequence>MNQKLINNKSTTVQDDSSVEQIQNPTKGSSNQLQNSEFKKSLFSIKKGVSDIKYASNKSYGSYEKSGQNSGFRKQKNKKNTQKYDNRFWIPNFENKTLTQITDNKVEFQQKDQGTDKSNQNLNIHINKIQNKLNPVFIDYQKEVSYNLNSYSPIRHKFQSQILRKHRQSISQFGYGSIENSPNNFANYSEIQKKAFERLKSKSFSQNKLEKPFQQQQLQQIQKLQESAKRSQKLRKSNFSIPVFQQQQIKNQQQSSQNIQNQSQQSGIEKQSNFYKSQNSYRRYVQQPQGTRSRLSSSVGSNFDLQKIFRPMRRKTEIGIFQESQLSIDSAPNEFDIKLKNIDINMMVQQKKNSVCSEVYNINDPHNEFQSQGDNEQSSNESKASGSQESSFQQIANQINDKKMKDQNINLNGSDKVELEQSIQKIQDQLNQILSNQVQDENKNQKNQDDQFSIQNQKQLSVNNSYCQNHIPSEQEDYLNTQSKIPSSLINFQNQHNIYNQQWLSKFNK</sequence>
<name>A0A0V0QL83_PSEPJ</name>
<evidence type="ECO:0000313" key="2">
    <source>
        <dbReference type="EMBL" id="KRX03113.1"/>
    </source>
</evidence>
<dbReference type="AlphaFoldDB" id="A0A0V0QL83"/>
<feature type="region of interest" description="Disordered" evidence="1">
    <location>
        <begin position="364"/>
        <end position="392"/>
    </location>
</feature>
<evidence type="ECO:0000256" key="1">
    <source>
        <dbReference type="SAM" id="MobiDB-lite"/>
    </source>
</evidence>
<evidence type="ECO:0000313" key="3">
    <source>
        <dbReference type="Proteomes" id="UP000054937"/>
    </source>
</evidence>